<protein>
    <submittedName>
        <fullName evidence="1">FAR1-related protein</fullName>
    </submittedName>
</protein>
<dbReference type="GO" id="GO:0010106">
    <property type="term" value="P:cellular response to iron ion starvation"/>
    <property type="evidence" value="ECO:0007669"/>
    <property type="project" value="InterPro"/>
</dbReference>
<dbReference type="Pfam" id="PF08731">
    <property type="entry name" value="AFT"/>
    <property type="match status" value="1"/>
</dbReference>
<accession>A0A392PK32</accession>
<name>A0A392PK32_9FABA</name>
<dbReference type="EMBL" id="LXQA010081035">
    <property type="protein sequence ID" value="MCI11656.1"/>
    <property type="molecule type" value="Genomic_DNA"/>
</dbReference>
<proteinExistence type="predicted"/>
<dbReference type="Proteomes" id="UP000265520">
    <property type="component" value="Unassembled WGS sequence"/>
</dbReference>
<feature type="non-terminal residue" evidence="1">
    <location>
        <position position="1"/>
    </location>
</feature>
<dbReference type="GO" id="GO:0000981">
    <property type="term" value="F:DNA-binding transcription factor activity, RNA polymerase II-specific"/>
    <property type="evidence" value="ECO:0007669"/>
    <property type="project" value="InterPro"/>
</dbReference>
<comment type="caution">
    <text evidence="1">The sequence shown here is derived from an EMBL/GenBank/DDBJ whole genome shotgun (WGS) entry which is preliminary data.</text>
</comment>
<evidence type="ECO:0000313" key="2">
    <source>
        <dbReference type="Proteomes" id="UP000265520"/>
    </source>
</evidence>
<dbReference type="AlphaFoldDB" id="A0A392PK32"/>
<organism evidence="1 2">
    <name type="scientific">Trifolium medium</name>
    <dbReference type="NCBI Taxonomy" id="97028"/>
    <lineage>
        <taxon>Eukaryota</taxon>
        <taxon>Viridiplantae</taxon>
        <taxon>Streptophyta</taxon>
        <taxon>Embryophyta</taxon>
        <taxon>Tracheophyta</taxon>
        <taxon>Spermatophyta</taxon>
        <taxon>Magnoliopsida</taxon>
        <taxon>eudicotyledons</taxon>
        <taxon>Gunneridae</taxon>
        <taxon>Pentapetalae</taxon>
        <taxon>rosids</taxon>
        <taxon>fabids</taxon>
        <taxon>Fabales</taxon>
        <taxon>Fabaceae</taxon>
        <taxon>Papilionoideae</taxon>
        <taxon>50 kb inversion clade</taxon>
        <taxon>NPAAA clade</taxon>
        <taxon>Hologalegina</taxon>
        <taxon>IRL clade</taxon>
        <taxon>Trifolieae</taxon>
        <taxon>Trifolium</taxon>
    </lineage>
</organism>
<evidence type="ECO:0000313" key="1">
    <source>
        <dbReference type="EMBL" id="MCI11656.1"/>
    </source>
</evidence>
<keyword evidence="2" id="KW-1185">Reference proteome</keyword>
<sequence>VYYSLVRFATEVMDAFHYLILVMDQSSTSMIIVKFSKDEDKGDGQSTDKPTVVELAVDFHLQFTTDRKFTTRKQMQKWVCGEAMKLGFAAVIAKAENGSIKIKAYVEMGCQRGGSHKAYITKKWKATTTLKCNCPFWVRSYLLRCCEWSVNVIDGTHNRIMAKRLESHKYAERLKPEEAILVCEM</sequence>
<dbReference type="InterPro" id="IPR014842">
    <property type="entry name" value="AFT"/>
</dbReference>
<dbReference type="GO" id="GO:0045944">
    <property type="term" value="P:positive regulation of transcription by RNA polymerase II"/>
    <property type="evidence" value="ECO:0007669"/>
    <property type="project" value="InterPro"/>
</dbReference>
<reference evidence="1 2" key="1">
    <citation type="journal article" date="2018" name="Front. Plant Sci.">
        <title>Red Clover (Trifolium pratense) and Zigzag Clover (T. medium) - A Picture of Genomic Similarities and Differences.</title>
        <authorList>
            <person name="Dluhosova J."/>
            <person name="Istvanek J."/>
            <person name="Nedelnik J."/>
            <person name="Repkova J."/>
        </authorList>
    </citation>
    <scope>NUCLEOTIDE SEQUENCE [LARGE SCALE GENOMIC DNA]</scope>
    <source>
        <strain evidence="2">cv. 10/8</strain>
        <tissue evidence="1">Leaf</tissue>
    </source>
</reference>